<reference evidence="1 2" key="1">
    <citation type="journal article" date="2018" name="Sci. Rep.">
        <title>Genomic signatures of local adaptation to the degree of environmental predictability in rotifers.</title>
        <authorList>
            <person name="Franch-Gras L."/>
            <person name="Hahn C."/>
            <person name="Garcia-Roger E.M."/>
            <person name="Carmona M.J."/>
            <person name="Serra M."/>
            <person name="Gomez A."/>
        </authorList>
    </citation>
    <scope>NUCLEOTIDE SEQUENCE [LARGE SCALE GENOMIC DNA]</scope>
    <source>
        <strain evidence="1">HYR1</strain>
    </source>
</reference>
<keyword evidence="2" id="KW-1185">Reference proteome</keyword>
<evidence type="ECO:0000313" key="1">
    <source>
        <dbReference type="EMBL" id="RNA08151.1"/>
    </source>
</evidence>
<protein>
    <submittedName>
        <fullName evidence="1">Uncharacterized protein</fullName>
    </submittedName>
</protein>
<evidence type="ECO:0000313" key="2">
    <source>
        <dbReference type="Proteomes" id="UP000276133"/>
    </source>
</evidence>
<gene>
    <name evidence="1" type="ORF">BpHYR1_002147</name>
</gene>
<accession>A0A3M7QB06</accession>
<name>A0A3M7QB06_BRAPC</name>
<comment type="caution">
    <text evidence="1">The sequence shown here is derived from an EMBL/GenBank/DDBJ whole genome shotgun (WGS) entry which is preliminary data.</text>
</comment>
<dbReference type="EMBL" id="REGN01006839">
    <property type="protein sequence ID" value="RNA08151.1"/>
    <property type="molecule type" value="Genomic_DNA"/>
</dbReference>
<organism evidence="1 2">
    <name type="scientific">Brachionus plicatilis</name>
    <name type="common">Marine rotifer</name>
    <name type="synonym">Brachionus muelleri</name>
    <dbReference type="NCBI Taxonomy" id="10195"/>
    <lineage>
        <taxon>Eukaryota</taxon>
        <taxon>Metazoa</taxon>
        <taxon>Spiralia</taxon>
        <taxon>Gnathifera</taxon>
        <taxon>Rotifera</taxon>
        <taxon>Eurotatoria</taxon>
        <taxon>Monogononta</taxon>
        <taxon>Pseudotrocha</taxon>
        <taxon>Ploima</taxon>
        <taxon>Brachionidae</taxon>
        <taxon>Brachionus</taxon>
    </lineage>
</organism>
<dbReference type="AlphaFoldDB" id="A0A3M7QB06"/>
<sequence>MENFGRPYGFNIHCRWSGLNYYKVVIKRYEKKIIVVAHNQSIYSFTDKRLGLYEKVKLIYKLSNIHYQLLNFPFKIKLAMSQRSTDNSLQLVNQNIKK</sequence>
<dbReference type="Proteomes" id="UP000276133">
    <property type="component" value="Unassembled WGS sequence"/>
</dbReference>
<proteinExistence type="predicted"/>